<dbReference type="GO" id="GO:0016787">
    <property type="term" value="F:hydrolase activity"/>
    <property type="evidence" value="ECO:0007669"/>
    <property type="project" value="UniProtKB-KW"/>
</dbReference>
<feature type="transmembrane region" description="Helical" evidence="1">
    <location>
        <begin position="90"/>
        <end position="112"/>
    </location>
</feature>
<reference evidence="2 3" key="1">
    <citation type="submission" date="2024-04" db="EMBL/GenBank/DDBJ databases">
        <title>Luteolibacter sp. isolated from soil.</title>
        <authorList>
            <person name="An J."/>
        </authorList>
    </citation>
    <scope>NUCLEOTIDE SEQUENCE [LARGE SCALE GENOMIC DNA]</scope>
    <source>
        <strain evidence="2 3">Y139</strain>
    </source>
</reference>
<keyword evidence="1" id="KW-0812">Transmembrane</keyword>
<dbReference type="EMBL" id="JBBUKT010000014">
    <property type="protein sequence ID" value="MEK7953943.1"/>
    <property type="molecule type" value="Genomic_DNA"/>
</dbReference>
<feature type="transmembrane region" description="Helical" evidence="1">
    <location>
        <begin position="64"/>
        <end position="83"/>
    </location>
</feature>
<keyword evidence="3" id="KW-1185">Reference proteome</keyword>
<gene>
    <name evidence="2" type="ORF">WKV53_25730</name>
</gene>
<feature type="transmembrane region" description="Helical" evidence="1">
    <location>
        <begin position="132"/>
        <end position="149"/>
    </location>
</feature>
<organism evidence="2 3">
    <name type="scientific">Luteolibacter soli</name>
    <dbReference type="NCBI Taxonomy" id="3135280"/>
    <lineage>
        <taxon>Bacteria</taxon>
        <taxon>Pseudomonadati</taxon>
        <taxon>Verrucomicrobiota</taxon>
        <taxon>Verrucomicrobiia</taxon>
        <taxon>Verrucomicrobiales</taxon>
        <taxon>Verrucomicrobiaceae</taxon>
        <taxon>Luteolibacter</taxon>
    </lineage>
</organism>
<evidence type="ECO:0000313" key="3">
    <source>
        <dbReference type="Proteomes" id="UP001371305"/>
    </source>
</evidence>
<protein>
    <submittedName>
        <fullName evidence="2">Metal-dependent hydrolase</fullName>
    </submittedName>
</protein>
<name>A0ABU9B2E7_9BACT</name>
<keyword evidence="1" id="KW-0472">Membrane</keyword>
<proteinExistence type="predicted"/>
<keyword evidence="1" id="KW-1133">Transmembrane helix</keyword>
<evidence type="ECO:0000256" key="1">
    <source>
        <dbReference type="SAM" id="Phobius"/>
    </source>
</evidence>
<dbReference type="RefSeq" id="WP_341407711.1">
    <property type="nucleotide sequence ID" value="NZ_JBBUKT010000014.1"/>
</dbReference>
<dbReference type="Proteomes" id="UP001371305">
    <property type="component" value="Unassembled WGS sequence"/>
</dbReference>
<sequence>MLIGTHTLLPVCLGLAAENFSLAKGRGYVFPPWSYFAIGFFGALPDLCTPHISLESRYESWSHTLWFLAAVALVAGMVTSFFQKEGRRKLTLACWLASLLHLIGDAVAGGIAWKKPWGPDIIGKFYIPPADWLWYDIGFVLLTWILFRLRPHAEARGMGASAAESSAETQV</sequence>
<accession>A0ABU9B2E7</accession>
<evidence type="ECO:0000313" key="2">
    <source>
        <dbReference type="EMBL" id="MEK7953943.1"/>
    </source>
</evidence>
<dbReference type="InterPro" id="IPR007404">
    <property type="entry name" value="YdjM-like"/>
</dbReference>
<keyword evidence="2" id="KW-0378">Hydrolase</keyword>
<comment type="caution">
    <text evidence="2">The sequence shown here is derived from an EMBL/GenBank/DDBJ whole genome shotgun (WGS) entry which is preliminary data.</text>
</comment>
<dbReference type="Pfam" id="PF04307">
    <property type="entry name" value="YdjM"/>
    <property type="match status" value="1"/>
</dbReference>